<name>A0A0N5A7J2_PARTI</name>
<dbReference type="Proteomes" id="UP000038045">
    <property type="component" value="Unplaced"/>
</dbReference>
<proteinExistence type="predicted"/>
<evidence type="ECO:0000313" key="1">
    <source>
        <dbReference type="Proteomes" id="UP000038045"/>
    </source>
</evidence>
<organism evidence="1 2">
    <name type="scientific">Parastrongyloides trichosuri</name>
    <name type="common">Possum-specific nematode worm</name>
    <dbReference type="NCBI Taxonomy" id="131310"/>
    <lineage>
        <taxon>Eukaryota</taxon>
        <taxon>Metazoa</taxon>
        <taxon>Ecdysozoa</taxon>
        <taxon>Nematoda</taxon>
        <taxon>Chromadorea</taxon>
        <taxon>Rhabditida</taxon>
        <taxon>Tylenchina</taxon>
        <taxon>Panagrolaimomorpha</taxon>
        <taxon>Strongyloidoidea</taxon>
        <taxon>Strongyloididae</taxon>
        <taxon>Parastrongyloides</taxon>
    </lineage>
</organism>
<evidence type="ECO:0000313" key="2">
    <source>
        <dbReference type="WBParaSite" id="PTRK_0001797200.1"/>
    </source>
</evidence>
<dbReference type="AlphaFoldDB" id="A0A0N5A7J2"/>
<dbReference type="WBParaSite" id="PTRK_0001797200.1">
    <property type="protein sequence ID" value="PTRK_0001797200.1"/>
    <property type="gene ID" value="PTRK_0001797200"/>
</dbReference>
<keyword evidence="1" id="KW-1185">Reference proteome</keyword>
<reference evidence="2" key="1">
    <citation type="submission" date="2017-02" db="UniProtKB">
        <authorList>
            <consortium name="WormBaseParasite"/>
        </authorList>
    </citation>
    <scope>IDENTIFICATION</scope>
</reference>
<sequence>MVGRTAHNGQNVGSNPAGLNKKINFMFTSYSNIPGLTIYQSTKLGYEFNFIKGLLVKYNIVDILRFFKNIEHHFNIPLFNLVITSEIYNKILTNPNENLNKIILIMKFLKIIKNYYLMDNGISLIKQLINDSSPFAQKMRRILALDHNTVKPLVLAQVYGYYQGSVIPFYVHTSSWYVRTGLLADVN</sequence>
<protein>
    <submittedName>
        <fullName evidence="2">Uncharacterized protein</fullName>
    </submittedName>
</protein>
<accession>A0A0N5A7J2</accession>